<proteinExistence type="predicted"/>
<organism evidence="1 2">
    <name type="scientific">Chloropicon primus</name>
    <dbReference type="NCBI Taxonomy" id="1764295"/>
    <lineage>
        <taxon>Eukaryota</taxon>
        <taxon>Viridiplantae</taxon>
        <taxon>Chlorophyta</taxon>
        <taxon>Chloropicophyceae</taxon>
        <taxon>Chloropicales</taxon>
        <taxon>Chloropicaceae</taxon>
        <taxon>Chloropicon</taxon>
    </lineage>
</organism>
<evidence type="ECO:0000313" key="2">
    <source>
        <dbReference type="Proteomes" id="UP000316726"/>
    </source>
</evidence>
<dbReference type="EMBL" id="CP031050">
    <property type="protein sequence ID" value="QDZ25429.1"/>
    <property type="molecule type" value="Genomic_DNA"/>
</dbReference>
<keyword evidence="2" id="KW-1185">Reference proteome</keyword>
<gene>
    <name evidence="1" type="ORF">A3770_17p79470</name>
</gene>
<name>A0A5B8MXV9_9CHLO</name>
<protein>
    <submittedName>
        <fullName evidence="1">Uncharacterized protein</fullName>
    </submittedName>
</protein>
<accession>A0A5B8MXV9</accession>
<evidence type="ECO:0000313" key="1">
    <source>
        <dbReference type="EMBL" id="QDZ25429.1"/>
    </source>
</evidence>
<reference evidence="1 2" key="1">
    <citation type="submission" date="2018-07" db="EMBL/GenBank/DDBJ databases">
        <title>The complete nuclear genome of the prasinophyte Chloropicon primus (CCMP1205).</title>
        <authorList>
            <person name="Pombert J.-F."/>
            <person name="Otis C."/>
            <person name="Turmel M."/>
            <person name="Lemieux C."/>
        </authorList>
    </citation>
    <scope>NUCLEOTIDE SEQUENCE [LARGE SCALE GENOMIC DNA]</scope>
    <source>
        <strain evidence="1 2">CCMP1205</strain>
    </source>
</reference>
<dbReference type="SUPFAM" id="SSF58022">
    <property type="entry name" value="XRCC4, C-terminal oligomerization domain"/>
    <property type="match status" value="1"/>
</dbReference>
<dbReference type="AlphaFoldDB" id="A0A5B8MXV9"/>
<sequence>MAWQVTTTAGEESDGLDSVSCLECLPSFERAGFVLLTRFTTSEAADSLEEEEVTVWATDGRRAWRGTGLRKPAGSHELWAETLMQALGGKGGCSSKREVDLVVEADSVGDLRVQWSWKDRIQGDEIKMKCTLGRSLERLGEASASTAILSMMCVLADSHKSVGTAKREQEQLKAKYDRYRDREEQRMKAVLRKCTGLLNEKKEKIRQLQLSGGHHDGQSDHDQLNLFLLGGGGGAGDSLAGMAVVKKRRKR</sequence>
<dbReference type="Proteomes" id="UP000316726">
    <property type="component" value="Chromosome 17"/>
</dbReference>